<organism evidence="1 2">
    <name type="scientific">Cardiocondyla obscurior</name>
    <dbReference type="NCBI Taxonomy" id="286306"/>
    <lineage>
        <taxon>Eukaryota</taxon>
        <taxon>Metazoa</taxon>
        <taxon>Ecdysozoa</taxon>
        <taxon>Arthropoda</taxon>
        <taxon>Hexapoda</taxon>
        <taxon>Insecta</taxon>
        <taxon>Pterygota</taxon>
        <taxon>Neoptera</taxon>
        <taxon>Endopterygota</taxon>
        <taxon>Hymenoptera</taxon>
        <taxon>Apocrita</taxon>
        <taxon>Aculeata</taxon>
        <taxon>Formicoidea</taxon>
        <taxon>Formicidae</taxon>
        <taxon>Myrmicinae</taxon>
        <taxon>Cardiocondyla</taxon>
    </lineage>
</organism>
<dbReference type="AlphaFoldDB" id="A0AAW2ES37"/>
<protein>
    <submittedName>
        <fullName evidence="1">Uncharacterized protein</fullName>
    </submittedName>
</protein>
<sequence length="99" mass="11316">MLATVPWEQVLVTVLAKERQRVSAVEHGRCCWKVAFFACARPVRLRGTSPCTVRRNVFSCIAFRDIVYHARGIAAVDSEKYRSSKRDRREACAESEKDL</sequence>
<accession>A0AAW2ES37</accession>
<gene>
    <name evidence="1" type="ORF">PUN28_015834</name>
</gene>
<proteinExistence type="predicted"/>
<keyword evidence="2" id="KW-1185">Reference proteome</keyword>
<reference evidence="1 2" key="1">
    <citation type="submission" date="2023-03" db="EMBL/GenBank/DDBJ databases">
        <title>High recombination rates correlate with genetic variation in Cardiocondyla obscurior ants.</title>
        <authorList>
            <person name="Errbii M."/>
        </authorList>
    </citation>
    <scope>NUCLEOTIDE SEQUENCE [LARGE SCALE GENOMIC DNA]</scope>
    <source>
        <strain evidence="1">Alpha-2009</strain>
        <tissue evidence="1">Whole body</tissue>
    </source>
</reference>
<evidence type="ECO:0000313" key="2">
    <source>
        <dbReference type="Proteomes" id="UP001430953"/>
    </source>
</evidence>
<evidence type="ECO:0000313" key="1">
    <source>
        <dbReference type="EMBL" id="KAL0105608.1"/>
    </source>
</evidence>
<dbReference type="EMBL" id="JADYXP020000018">
    <property type="protein sequence ID" value="KAL0105608.1"/>
    <property type="molecule type" value="Genomic_DNA"/>
</dbReference>
<name>A0AAW2ES37_9HYME</name>
<dbReference type="Proteomes" id="UP001430953">
    <property type="component" value="Unassembled WGS sequence"/>
</dbReference>
<comment type="caution">
    <text evidence="1">The sequence shown here is derived from an EMBL/GenBank/DDBJ whole genome shotgun (WGS) entry which is preliminary data.</text>
</comment>